<evidence type="ECO:0008006" key="13">
    <source>
        <dbReference type="Google" id="ProtNLM"/>
    </source>
</evidence>
<comment type="similarity">
    <text evidence="3">Belongs to the PIGX family.</text>
</comment>
<dbReference type="EMBL" id="JAAWWB010000005">
    <property type="protein sequence ID" value="KAG6782519.1"/>
    <property type="molecule type" value="Genomic_DNA"/>
</dbReference>
<dbReference type="InterPro" id="IPR013233">
    <property type="entry name" value="PIG-X/PBN1"/>
</dbReference>
<dbReference type="GO" id="GO:0005789">
    <property type="term" value="C:endoplasmic reticulum membrane"/>
    <property type="evidence" value="ECO:0007669"/>
    <property type="project" value="UniProtKB-SubCell"/>
</dbReference>
<evidence type="ECO:0000256" key="1">
    <source>
        <dbReference type="ARBA" id="ARBA00004389"/>
    </source>
</evidence>
<feature type="transmembrane region" description="Helical" evidence="10">
    <location>
        <begin position="52"/>
        <end position="73"/>
    </location>
</feature>
<keyword evidence="5 10" id="KW-0812">Transmembrane</keyword>
<keyword evidence="8 10" id="KW-0472">Membrane</keyword>
<comment type="caution">
    <text evidence="11">The sequence shown here is derived from an EMBL/GenBank/DDBJ whole genome shotgun (WGS) entry which is preliminary data.</text>
</comment>
<dbReference type="GO" id="GO:0006506">
    <property type="term" value="P:GPI anchor biosynthetic process"/>
    <property type="evidence" value="ECO:0007669"/>
    <property type="project" value="UniProtKB-KW"/>
</dbReference>
<evidence type="ECO:0000256" key="5">
    <source>
        <dbReference type="ARBA" id="ARBA00022692"/>
    </source>
</evidence>
<dbReference type="AlphaFoldDB" id="A0A8X8A6C5"/>
<feature type="transmembrane region" description="Helical" evidence="10">
    <location>
        <begin position="353"/>
        <end position="378"/>
    </location>
</feature>
<protein>
    <recommendedName>
        <fullName evidence="13">Phosphatidylinositol-glycan biosynthesis class X protein</fullName>
    </recommendedName>
</protein>
<gene>
    <name evidence="11" type="ORF">POTOM_011927</name>
</gene>
<accession>A0A8X8A6C5</accession>
<dbReference type="PANTHER" id="PTHR28650">
    <property type="entry name" value="PHOSPHATIDYLINOSITOL-GLYCAN BIOSYNTHESIS CLASS X PROTEIN"/>
    <property type="match status" value="1"/>
</dbReference>
<evidence type="ECO:0000256" key="9">
    <source>
        <dbReference type="ARBA" id="ARBA00023180"/>
    </source>
</evidence>
<evidence type="ECO:0000256" key="3">
    <source>
        <dbReference type="ARBA" id="ARBA00010345"/>
    </source>
</evidence>
<comment type="subcellular location">
    <subcellularLocation>
        <location evidence="1">Endoplasmic reticulum membrane</location>
        <topology evidence="1">Single-pass membrane protein</topology>
    </subcellularLocation>
</comment>
<dbReference type="OrthoDB" id="5546453at2759"/>
<dbReference type="Pfam" id="PF08320">
    <property type="entry name" value="PIG-X"/>
    <property type="match status" value="1"/>
</dbReference>
<dbReference type="PANTHER" id="PTHR28650:SF1">
    <property type="entry name" value="PHOSPHATIDYLINOSITOL-GLYCAN BIOSYNTHESIS CLASS X PROTEIN"/>
    <property type="match status" value="1"/>
</dbReference>
<keyword evidence="6" id="KW-0256">Endoplasmic reticulum</keyword>
<evidence type="ECO:0000256" key="10">
    <source>
        <dbReference type="SAM" id="Phobius"/>
    </source>
</evidence>
<comment type="pathway">
    <text evidence="2">Glycolipid biosynthesis; glycosylphosphatidylinositol-anchor biosynthesis.</text>
</comment>
<keyword evidence="12" id="KW-1185">Reference proteome</keyword>
<evidence type="ECO:0000256" key="2">
    <source>
        <dbReference type="ARBA" id="ARBA00004687"/>
    </source>
</evidence>
<keyword evidence="4" id="KW-0337">GPI-anchor biosynthesis</keyword>
<sequence>METPKHVNFCTHQKVGILLIFSVGFGFFLQSSSSSSEVGTPSPLCLGFSSSYLLLCIFLVHDLIALVSVMLYFEFHIDILLPYNLLFSIWRQGVNVKVSTFYCLTCFLACQETRCESSSNSNNSYCGFRKYIMESYFEKYDSLLEPNFQNFIVDELLFNTCKLLPDNLSHLLRVSVPWRHLIGEGSHRHIASTIRFHMQPDSMSQLRAHFCKVIIIERLPTGVFADPFELQHLLKRGVFTDVAVFGDTNLELPSVLSNQSAVEIHMNVAPTSLLGHISELEISADLPLHARYPPLDDSGYSEVEFGEPEIFLRCSMEENGDHESCLLMPANDRTGSRTDNVVWRIPSGIRAHAGIVSALTFLAASISTLLIVLTSIFYSDSKVCNNLKES</sequence>
<keyword evidence="7 10" id="KW-1133">Transmembrane helix</keyword>
<reference evidence="11" key="1">
    <citation type="journal article" date="2020" name="bioRxiv">
        <title>Hybrid origin of Populus tomentosa Carr. identified through genome sequencing and phylogenomic analysis.</title>
        <authorList>
            <person name="An X."/>
            <person name="Gao K."/>
            <person name="Chen Z."/>
            <person name="Li J."/>
            <person name="Yang X."/>
            <person name="Yang X."/>
            <person name="Zhou J."/>
            <person name="Guo T."/>
            <person name="Zhao T."/>
            <person name="Huang S."/>
            <person name="Miao D."/>
            <person name="Khan W.U."/>
            <person name="Rao P."/>
            <person name="Ye M."/>
            <person name="Lei B."/>
            <person name="Liao W."/>
            <person name="Wang J."/>
            <person name="Ji L."/>
            <person name="Li Y."/>
            <person name="Guo B."/>
            <person name="Mustafa N.S."/>
            <person name="Li S."/>
            <person name="Yun Q."/>
            <person name="Keller S.R."/>
            <person name="Mao J."/>
            <person name="Zhang R."/>
            <person name="Strauss S.H."/>
        </authorList>
    </citation>
    <scope>NUCLEOTIDE SEQUENCE</scope>
    <source>
        <strain evidence="11">GM15</strain>
        <tissue evidence="11">Leaf</tissue>
    </source>
</reference>
<dbReference type="InterPro" id="IPR040039">
    <property type="entry name" value="PIGX"/>
</dbReference>
<dbReference type="Proteomes" id="UP000886885">
    <property type="component" value="Chromosome 3A"/>
</dbReference>
<dbReference type="SMART" id="SM00780">
    <property type="entry name" value="PIG-X"/>
    <property type="match status" value="1"/>
</dbReference>
<keyword evidence="9" id="KW-0325">Glycoprotein</keyword>
<evidence type="ECO:0000256" key="6">
    <source>
        <dbReference type="ARBA" id="ARBA00022824"/>
    </source>
</evidence>
<evidence type="ECO:0000256" key="8">
    <source>
        <dbReference type="ARBA" id="ARBA00023136"/>
    </source>
</evidence>
<name>A0A8X8A6C5_POPTO</name>
<feature type="transmembrane region" description="Helical" evidence="10">
    <location>
        <begin position="15"/>
        <end position="32"/>
    </location>
</feature>
<evidence type="ECO:0000256" key="7">
    <source>
        <dbReference type="ARBA" id="ARBA00022989"/>
    </source>
</evidence>
<evidence type="ECO:0000313" key="12">
    <source>
        <dbReference type="Proteomes" id="UP000886885"/>
    </source>
</evidence>
<organism evidence="11 12">
    <name type="scientific">Populus tomentosa</name>
    <name type="common">Chinese white poplar</name>
    <dbReference type="NCBI Taxonomy" id="118781"/>
    <lineage>
        <taxon>Eukaryota</taxon>
        <taxon>Viridiplantae</taxon>
        <taxon>Streptophyta</taxon>
        <taxon>Embryophyta</taxon>
        <taxon>Tracheophyta</taxon>
        <taxon>Spermatophyta</taxon>
        <taxon>Magnoliopsida</taxon>
        <taxon>eudicotyledons</taxon>
        <taxon>Gunneridae</taxon>
        <taxon>Pentapetalae</taxon>
        <taxon>rosids</taxon>
        <taxon>fabids</taxon>
        <taxon>Malpighiales</taxon>
        <taxon>Salicaceae</taxon>
        <taxon>Saliceae</taxon>
        <taxon>Populus</taxon>
    </lineage>
</organism>
<evidence type="ECO:0000256" key="4">
    <source>
        <dbReference type="ARBA" id="ARBA00022502"/>
    </source>
</evidence>
<proteinExistence type="inferred from homology"/>
<evidence type="ECO:0000313" key="11">
    <source>
        <dbReference type="EMBL" id="KAG6782519.1"/>
    </source>
</evidence>